<dbReference type="InterPro" id="IPR050261">
    <property type="entry name" value="FrsA_esterase"/>
</dbReference>
<reference evidence="2 3" key="1">
    <citation type="journal article" date="2011" name="Appl. Environ. Microbiol.">
        <title>Methanogenic archaea isolated from Taiwan's Chelungpu fault.</title>
        <authorList>
            <person name="Wu S.Y."/>
            <person name="Lai M.C."/>
        </authorList>
    </citation>
    <scope>NUCLEOTIDE SEQUENCE [LARGE SCALE GENOMIC DNA]</scope>
    <source>
        <strain evidence="2 3">St545Mb</strain>
    </source>
</reference>
<dbReference type="Gene3D" id="3.40.50.1820">
    <property type="entry name" value="alpha/beta hydrolase"/>
    <property type="match status" value="1"/>
</dbReference>
<dbReference type="EMBL" id="JTEO01000004">
    <property type="protein sequence ID" value="MCQ6962641.1"/>
    <property type="molecule type" value="Genomic_DNA"/>
</dbReference>
<evidence type="ECO:0000259" key="1">
    <source>
        <dbReference type="Pfam" id="PF01738"/>
    </source>
</evidence>
<comment type="caution">
    <text evidence="2">The sequence shown here is derived from an EMBL/GenBank/DDBJ whole genome shotgun (WGS) entry which is preliminary data.</text>
</comment>
<keyword evidence="3" id="KW-1185">Reference proteome</keyword>
<dbReference type="GO" id="GO:0016787">
    <property type="term" value="F:hydrolase activity"/>
    <property type="evidence" value="ECO:0007669"/>
    <property type="project" value="InterPro"/>
</dbReference>
<dbReference type="InterPro" id="IPR029058">
    <property type="entry name" value="AB_hydrolase_fold"/>
</dbReference>
<dbReference type="SUPFAM" id="SSF53474">
    <property type="entry name" value="alpha/beta-Hydrolases"/>
    <property type="match status" value="1"/>
</dbReference>
<dbReference type="Pfam" id="PF01738">
    <property type="entry name" value="DLH"/>
    <property type="match status" value="1"/>
</dbReference>
<gene>
    <name evidence="2" type="ORF">PV02_05820</name>
</gene>
<protein>
    <submittedName>
        <fullName evidence="2">DeoR family transcriptional regulator</fullName>
    </submittedName>
</protein>
<accession>A0AAE3HAB0</accession>
<name>A0AAE3HAB0_9EURY</name>
<evidence type="ECO:0000313" key="3">
    <source>
        <dbReference type="Proteomes" id="UP001206983"/>
    </source>
</evidence>
<dbReference type="InterPro" id="IPR002925">
    <property type="entry name" value="Dienelactn_hydro"/>
</dbReference>
<feature type="domain" description="Dienelactone hydrolase" evidence="1">
    <location>
        <begin position="18"/>
        <end position="200"/>
    </location>
</feature>
<dbReference type="AlphaFoldDB" id="A0AAE3HAB0"/>
<dbReference type="Proteomes" id="UP001206983">
    <property type="component" value="Unassembled WGS sequence"/>
</dbReference>
<proteinExistence type="predicted"/>
<evidence type="ECO:0000313" key="2">
    <source>
        <dbReference type="EMBL" id="MCQ6962641.1"/>
    </source>
</evidence>
<dbReference type="PANTHER" id="PTHR22946">
    <property type="entry name" value="DIENELACTONE HYDROLASE DOMAIN-CONTAINING PROTEIN-RELATED"/>
    <property type="match status" value="1"/>
</dbReference>
<organism evidence="2 3">
    <name type="scientific">Methanolobus chelungpuianus</name>
    <dbReference type="NCBI Taxonomy" id="502115"/>
    <lineage>
        <taxon>Archaea</taxon>
        <taxon>Methanobacteriati</taxon>
        <taxon>Methanobacteriota</taxon>
        <taxon>Stenosarchaea group</taxon>
        <taxon>Methanomicrobia</taxon>
        <taxon>Methanosarcinales</taxon>
        <taxon>Methanosarcinaceae</taxon>
        <taxon>Methanolobus</taxon>
    </lineage>
</organism>
<dbReference type="RefSeq" id="WP_256622448.1">
    <property type="nucleotide sequence ID" value="NZ_JTEO01000004.1"/>
</dbReference>
<sequence length="219" mass="23649">MSVVDEPVSIPLDSIRMEGNLSIPDNATGIVVFAHGSGSSRLSPRNRFVAQQLQGEGLATLLFDLLTPEEERIDAITAQLRFDIELLAIRLVAATDWLLQRPDTNHLDIGYFGASTGAAAALTAAALRPDNIKAVVSRGGRPDLTKEPLENVKSPTLLIVGGRDTPVIGMNEWALDRLRAEKELRIVPGATHLFEEPGKLEEVAALAGEWFTAHLGSQQ</sequence>